<dbReference type="PANTHER" id="PTHR32305">
    <property type="match status" value="1"/>
</dbReference>
<evidence type="ECO:0000313" key="3">
    <source>
        <dbReference type="EMBL" id="RXD49211.1"/>
    </source>
</evidence>
<name>A0AAQ1BUJ9_XANPE</name>
<dbReference type="PANTHER" id="PTHR32305:SF17">
    <property type="entry name" value="TRNA NUCLEASE WAPA"/>
    <property type="match status" value="1"/>
</dbReference>
<dbReference type="Proteomes" id="UP000289372">
    <property type="component" value="Unassembled WGS sequence"/>
</dbReference>
<evidence type="ECO:0000256" key="1">
    <source>
        <dbReference type="ARBA" id="ARBA00022737"/>
    </source>
</evidence>
<dbReference type="InterPro" id="IPR056823">
    <property type="entry name" value="TEN-like_YD-shell"/>
</dbReference>
<dbReference type="InterPro" id="IPR022385">
    <property type="entry name" value="Rhs_assc_core"/>
</dbReference>
<gene>
    <name evidence="3" type="ORF">DB769_21530</name>
</gene>
<dbReference type="NCBIfam" id="TIGR03696">
    <property type="entry name" value="Rhs_assc_core"/>
    <property type="match status" value="1"/>
</dbReference>
<comment type="caution">
    <text evidence="3">The sequence shown here is derived from an EMBL/GenBank/DDBJ whole genome shotgun (WGS) entry which is preliminary data.</text>
</comment>
<feature type="domain" description="Teneurin-like YD-shell" evidence="2">
    <location>
        <begin position="30"/>
        <end position="106"/>
    </location>
</feature>
<dbReference type="Pfam" id="PF25023">
    <property type="entry name" value="TEN_YD-shell"/>
    <property type="match status" value="1"/>
</dbReference>
<evidence type="ECO:0000313" key="4">
    <source>
        <dbReference type="Proteomes" id="UP000289372"/>
    </source>
</evidence>
<protein>
    <recommendedName>
        <fullName evidence="2">Teneurin-like YD-shell domain-containing protein</fullName>
    </recommendedName>
</protein>
<dbReference type="RefSeq" id="WP_080953348.1">
    <property type="nucleotide sequence ID" value="NZ_CP116309.1"/>
</dbReference>
<reference evidence="3 4" key="1">
    <citation type="submission" date="2018-02" db="EMBL/GenBank/DDBJ databases">
        <title>Characterization of Xanthomonas diversity in transplant houses and field plants.</title>
        <authorList>
            <person name="Abrahamian P."/>
            <person name="Timilsina S."/>
            <person name="Minsavage G.V."/>
            <person name="Goss E.M."/>
            <person name="Jones J.B."/>
            <person name="Vallad G.E."/>
        </authorList>
    </citation>
    <scope>NUCLEOTIDE SEQUENCE [LARGE SCALE GENOMIC DNA]</scope>
    <source>
        <strain evidence="3 4">GEV2132</strain>
    </source>
</reference>
<sequence>MNKCSDAYGIYLRTLFVFFMYTLFCTSASAQVIRYIHTDGLGSVSVVTDANRNILERREYEPYGTTLGETKGGSGYIGHVMDSVTGLTYMQQRYYDADVGRFLSVDPIK</sequence>
<accession>A0AAQ1BUJ9</accession>
<dbReference type="AlphaFoldDB" id="A0AAQ1BUJ9"/>
<dbReference type="Gene3D" id="2.180.10.10">
    <property type="entry name" value="RHS repeat-associated core"/>
    <property type="match status" value="1"/>
</dbReference>
<evidence type="ECO:0000259" key="2">
    <source>
        <dbReference type="Pfam" id="PF25023"/>
    </source>
</evidence>
<dbReference type="InterPro" id="IPR050708">
    <property type="entry name" value="T6SS_VgrG/RHS"/>
</dbReference>
<keyword evidence="1" id="KW-0677">Repeat</keyword>
<organism evidence="3 4">
    <name type="scientific">Xanthomonas perforans</name>
    <dbReference type="NCBI Taxonomy" id="442694"/>
    <lineage>
        <taxon>Bacteria</taxon>
        <taxon>Pseudomonadati</taxon>
        <taxon>Pseudomonadota</taxon>
        <taxon>Gammaproteobacteria</taxon>
        <taxon>Lysobacterales</taxon>
        <taxon>Lysobacteraceae</taxon>
        <taxon>Xanthomonas</taxon>
    </lineage>
</organism>
<proteinExistence type="predicted"/>
<dbReference type="EMBL" id="PUUL01000150">
    <property type="protein sequence ID" value="RXD49211.1"/>
    <property type="molecule type" value="Genomic_DNA"/>
</dbReference>